<dbReference type="Pfam" id="PF13602">
    <property type="entry name" value="ADH_zinc_N_2"/>
    <property type="match status" value="1"/>
</dbReference>
<comment type="caution">
    <text evidence="2">The sequence shown here is derived from an EMBL/GenBank/DDBJ whole genome shotgun (WGS) entry which is preliminary data.</text>
</comment>
<organism evidence="2 3">
    <name type="scientific">Chitinophaga lutea</name>
    <dbReference type="NCBI Taxonomy" id="2488634"/>
    <lineage>
        <taxon>Bacteria</taxon>
        <taxon>Pseudomonadati</taxon>
        <taxon>Bacteroidota</taxon>
        <taxon>Chitinophagia</taxon>
        <taxon>Chitinophagales</taxon>
        <taxon>Chitinophagaceae</taxon>
        <taxon>Chitinophaga</taxon>
    </lineage>
</organism>
<dbReference type="GO" id="GO:0008270">
    <property type="term" value="F:zinc ion binding"/>
    <property type="evidence" value="ECO:0007669"/>
    <property type="project" value="InterPro"/>
</dbReference>
<dbReference type="PANTHER" id="PTHR44013:SF1">
    <property type="entry name" value="ZINC-TYPE ALCOHOL DEHYDROGENASE-LIKE PROTEIN C16A3.02C"/>
    <property type="match status" value="1"/>
</dbReference>
<dbReference type="InterPro" id="IPR020843">
    <property type="entry name" value="ER"/>
</dbReference>
<evidence type="ECO:0000313" key="3">
    <source>
        <dbReference type="Proteomes" id="UP000278351"/>
    </source>
</evidence>
<dbReference type="PANTHER" id="PTHR44013">
    <property type="entry name" value="ZINC-TYPE ALCOHOL DEHYDROGENASE-LIKE PROTEIN C16A3.02C"/>
    <property type="match status" value="1"/>
</dbReference>
<dbReference type="InterPro" id="IPR052733">
    <property type="entry name" value="Chloroplast_QOR"/>
</dbReference>
<dbReference type="Gene3D" id="3.40.50.720">
    <property type="entry name" value="NAD(P)-binding Rossmann-like Domain"/>
    <property type="match status" value="1"/>
</dbReference>
<accession>A0A3N4Q897</accession>
<dbReference type="CDD" id="cd05289">
    <property type="entry name" value="MDR_like_2"/>
    <property type="match status" value="1"/>
</dbReference>
<dbReference type="InterPro" id="IPR002364">
    <property type="entry name" value="Quin_OxRdtase/zeta-crystal_CS"/>
</dbReference>
<dbReference type="GO" id="GO:0016491">
    <property type="term" value="F:oxidoreductase activity"/>
    <property type="evidence" value="ECO:0007669"/>
    <property type="project" value="InterPro"/>
</dbReference>
<dbReference type="SMART" id="SM00829">
    <property type="entry name" value="PKS_ER"/>
    <property type="match status" value="1"/>
</dbReference>
<dbReference type="InterPro" id="IPR036291">
    <property type="entry name" value="NAD(P)-bd_dom_sf"/>
</dbReference>
<dbReference type="EMBL" id="RPDH01000002">
    <property type="protein sequence ID" value="RPE07934.1"/>
    <property type="molecule type" value="Genomic_DNA"/>
</dbReference>
<protein>
    <submittedName>
        <fullName evidence="2">NADP-dependent oxidoreductase</fullName>
    </submittedName>
</protein>
<dbReference type="Gene3D" id="3.90.180.10">
    <property type="entry name" value="Medium-chain alcohol dehydrogenases, catalytic domain"/>
    <property type="match status" value="1"/>
</dbReference>
<dbReference type="Pfam" id="PF08240">
    <property type="entry name" value="ADH_N"/>
    <property type="match status" value="1"/>
</dbReference>
<name>A0A3N4Q897_9BACT</name>
<dbReference type="AlphaFoldDB" id="A0A3N4Q897"/>
<evidence type="ECO:0000259" key="1">
    <source>
        <dbReference type="SMART" id="SM00829"/>
    </source>
</evidence>
<feature type="domain" description="Enoyl reductase (ER)" evidence="1">
    <location>
        <begin position="10"/>
        <end position="317"/>
    </location>
</feature>
<reference evidence="2 3" key="1">
    <citation type="submission" date="2018-11" db="EMBL/GenBank/DDBJ databases">
        <title>Chitinophaga lutea sp.nov., isolate from arsenic contaminated soil.</title>
        <authorList>
            <person name="Zong Y."/>
        </authorList>
    </citation>
    <scope>NUCLEOTIDE SEQUENCE [LARGE SCALE GENOMIC DNA]</scope>
    <source>
        <strain evidence="2 3">ZY74</strain>
    </source>
</reference>
<dbReference type="InterPro" id="IPR013154">
    <property type="entry name" value="ADH-like_N"/>
</dbReference>
<dbReference type="SUPFAM" id="SSF50129">
    <property type="entry name" value="GroES-like"/>
    <property type="match status" value="1"/>
</dbReference>
<dbReference type="RefSeq" id="WP_123846934.1">
    <property type="nucleotide sequence ID" value="NZ_RPDH01000002.1"/>
</dbReference>
<dbReference type="OrthoDB" id="634508at2"/>
<dbReference type="SUPFAM" id="SSF51735">
    <property type="entry name" value="NAD(P)-binding Rossmann-fold domains"/>
    <property type="match status" value="1"/>
</dbReference>
<dbReference type="PROSITE" id="PS01162">
    <property type="entry name" value="QOR_ZETA_CRYSTAL"/>
    <property type="match status" value="1"/>
</dbReference>
<sequence>MKAYLLQDNGAPEHLVLTETERPKAGLHEVLVRTRAIAINPVDAYVRRDRKGLLHILQTTPEQAPWILGWDVAGTVVETGEHATQFKVGDEVFGMVNFFGQGKAYAEYVAAPEAHLALKPAGISHGEAAAATLAALTAWQALVTHARVQQGEKVLIHAAAGGVGHYAVQIAKHLGAHVVATGSEAGRKLALSLGADEYIDYNQQSFTDVVKDADVVIEPMYPDEHVLHSIQSLRNGGRLISIQNFLGADAVKEAIQQKQLFSIRMTVTSNGNDMQQIAGLLADGHLRSVIAAEFDFSELPKAHEQIETGKTKGKIIVTL</sequence>
<keyword evidence="3" id="KW-1185">Reference proteome</keyword>
<evidence type="ECO:0000313" key="2">
    <source>
        <dbReference type="EMBL" id="RPE07934.1"/>
    </source>
</evidence>
<dbReference type="InterPro" id="IPR011032">
    <property type="entry name" value="GroES-like_sf"/>
</dbReference>
<dbReference type="Proteomes" id="UP000278351">
    <property type="component" value="Unassembled WGS sequence"/>
</dbReference>
<gene>
    <name evidence="2" type="ORF">EGT74_12720</name>
</gene>
<proteinExistence type="predicted"/>